<evidence type="ECO:0000256" key="10">
    <source>
        <dbReference type="SAM" id="MobiDB-lite"/>
    </source>
</evidence>
<feature type="compositionally biased region" description="Basic and acidic residues" evidence="10">
    <location>
        <begin position="2075"/>
        <end position="2091"/>
    </location>
</feature>
<dbReference type="Pfam" id="PF00698">
    <property type="entry name" value="Acyl_transf_1"/>
    <property type="match status" value="1"/>
</dbReference>
<dbReference type="InterPro" id="IPR020841">
    <property type="entry name" value="PKS_Beta-ketoAc_synthase_dom"/>
</dbReference>
<comment type="caution">
    <text evidence="14">The sequence shown here is derived from an EMBL/GenBank/DDBJ whole genome shotgun (WGS) entry which is preliminary data.</text>
</comment>
<dbReference type="PROSITE" id="PS00606">
    <property type="entry name" value="KS3_1"/>
    <property type="match status" value="1"/>
</dbReference>
<dbReference type="InterPro" id="IPR042104">
    <property type="entry name" value="PKS_dehydratase_sf"/>
</dbReference>
<dbReference type="InterPro" id="IPR055123">
    <property type="entry name" value="SpnB-like_Rossmann"/>
</dbReference>
<dbReference type="Pfam" id="PF02801">
    <property type="entry name" value="Ketoacyl-synt_C"/>
    <property type="match status" value="1"/>
</dbReference>
<dbReference type="SUPFAM" id="SSF47336">
    <property type="entry name" value="ACP-like"/>
    <property type="match status" value="1"/>
</dbReference>
<dbReference type="PROSITE" id="PS00012">
    <property type="entry name" value="PHOSPHOPANTETHEINE"/>
    <property type="match status" value="1"/>
</dbReference>
<dbReference type="InterPro" id="IPR016035">
    <property type="entry name" value="Acyl_Trfase/lysoPLipase"/>
</dbReference>
<dbReference type="SUPFAM" id="SSF53901">
    <property type="entry name" value="Thiolase-like"/>
    <property type="match status" value="1"/>
</dbReference>
<dbReference type="InterPro" id="IPR013968">
    <property type="entry name" value="PKS_KR"/>
</dbReference>
<feature type="region of interest" description="Disordered" evidence="10">
    <location>
        <begin position="2041"/>
        <end position="2063"/>
    </location>
</feature>
<evidence type="ECO:0000256" key="5">
    <source>
        <dbReference type="ARBA" id="ARBA00022679"/>
    </source>
</evidence>
<evidence type="ECO:0000256" key="6">
    <source>
        <dbReference type="ARBA" id="ARBA00023194"/>
    </source>
</evidence>
<dbReference type="InterPro" id="IPR020843">
    <property type="entry name" value="ER"/>
</dbReference>
<dbReference type="InterPro" id="IPR006162">
    <property type="entry name" value="Ppantetheine_attach_site"/>
</dbReference>
<dbReference type="Gene3D" id="3.40.50.11460">
    <property type="match status" value="1"/>
</dbReference>
<keyword evidence="6" id="KW-0045">Antibiotic biosynthesis</keyword>
<dbReference type="InterPro" id="IPR020806">
    <property type="entry name" value="PKS_PP-bd"/>
</dbReference>
<comment type="pathway">
    <text evidence="2">Antibiotic biosynthesis.</text>
</comment>
<evidence type="ECO:0000259" key="13">
    <source>
        <dbReference type="PROSITE" id="PS52019"/>
    </source>
</evidence>
<feature type="region of interest" description="Disordered" evidence="10">
    <location>
        <begin position="1022"/>
        <end position="1082"/>
    </location>
</feature>
<accession>A0ABW2CIJ5</accession>
<dbReference type="PROSITE" id="PS50075">
    <property type="entry name" value="CARRIER"/>
    <property type="match status" value="1"/>
</dbReference>
<keyword evidence="8" id="KW-0012">Acyltransferase</keyword>
<evidence type="ECO:0000256" key="9">
    <source>
        <dbReference type="PROSITE-ProRule" id="PRU01363"/>
    </source>
</evidence>
<dbReference type="Gene3D" id="3.40.366.10">
    <property type="entry name" value="Malonyl-Coenzyme A Acyl Carrier Protein, domain 2"/>
    <property type="match status" value="1"/>
</dbReference>
<dbReference type="RefSeq" id="WP_160826927.1">
    <property type="nucleotide sequence ID" value="NZ_JBHSXS010000009.1"/>
</dbReference>
<dbReference type="SMART" id="SM00827">
    <property type="entry name" value="PKS_AT"/>
    <property type="match status" value="1"/>
</dbReference>
<dbReference type="SMART" id="SM00825">
    <property type="entry name" value="PKS_KS"/>
    <property type="match status" value="1"/>
</dbReference>
<dbReference type="Pfam" id="PF00109">
    <property type="entry name" value="ketoacyl-synt"/>
    <property type="match status" value="1"/>
</dbReference>
<dbReference type="Gene3D" id="3.10.129.110">
    <property type="entry name" value="Polyketide synthase dehydratase"/>
    <property type="match status" value="1"/>
</dbReference>
<dbReference type="InterPro" id="IPR020807">
    <property type="entry name" value="PKS_DH"/>
</dbReference>
<evidence type="ECO:0000256" key="2">
    <source>
        <dbReference type="ARBA" id="ARBA00004792"/>
    </source>
</evidence>
<dbReference type="InterPro" id="IPR009081">
    <property type="entry name" value="PP-bd_ACP"/>
</dbReference>
<dbReference type="InterPro" id="IPR001227">
    <property type="entry name" value="Ac_transferase_dom_sf"/>
</dbReference>
<dbReference type="InterPro" id="IPR049900">
    <property type="entry name" value="PKS_mFAS_DH"/>
</dbReference>
<dbReference type="CDD" id="cd00833">
    <property type="entry name" value="PKS"/>
    <property type="match status" value="1"/>
</dbReference>
<dbReference type="Gene3D" id="1.10.1200.10">
    <property type="entry name" value="ACP-like"/>
    <property type="match status" value="1"/>
</dbReference>
<dbReference type="SUPFAM" id="SSF50129">
    <property type="entry name" value="GroES-like"/>
    <property type="match status" value="1"/>
</dbReference>
<dbReference type="InterPro" id="IPR014031">
    <property type="entry name" value="Ketoacyl_synth_C"/>
</dbReference>
<dbReference type="Pfam" id="PF00550">
    <property type="entry name" value="PP-binding"/>
    <property type="match status" value="1"/>
</dbReference>
<dbReference type="PANTHER" id="PTHR43775">
    <property type="entry name" value="FATTY ACID SYNTHASE"/>
    <property type="match status" value="1"/>
</dbReference>
<dbReference type="SUPFAM" id="SSF51735">
    <property type="entry name" value="NAD(P)-binding Rossmann-fold domains"/>
    <property type="match status" value="2"/>
</dbReference>
<dbReference type="Pfam" id="PF08659">
    <property type="entry name" value="KR"/>
    <property type="match status" value="1"/>
</dbReference>
<dbReference type="InterPro" id="IPR036736">
    <property type="entry name" value="ACP-like_sf"/>
</dbReference>
<dbReference type="InterPro" id="IPR049551">
    <property type="entry name" value="PKS_DH_C"/>
</dbReference>
<dbReference type="InterPro" id="IPR015083">
    <property type="entry name" value="NorB/c/GfsB-D-like_docking"/>
</dbReference>
<dbReference type="SMART" id="SM00822">
    <property type="entry name" value="PKS_KR"/>
    <property type="match status" value="1"/>
</dbReference>
<gene>
    <name evidence="14" type="ORF">ACFQKB_17845</name>
</gene>
<dbReference type="Gene3D" id="3.30.70.3290">
    <property type="match status" value="1"/>
</dbReference>
<dbReference type="SUPFAM" id="SSF52151">
    <property type="entry name" value="FabD/lysophospholipase-like"/>
    <property type="match status" value="1"/>
</dbReference>
<feature type="domain" description="Carrier" evidence="11">
    <location>
        <begin position="1917"/>
        <end position="1992"/>
    </location>
</feature>
<keyword evidence="4" id="KW-0597">Phosphoprotein</keyword>
<dbReference type="InterPro" id="IPR011032">
    <property type="entry name" value="GroES-like_sf"/>
</dbReference>
<dbReference type="SUPFAM" id="SSF55048">
    <property type="entry name" value="Probable ACP-binding domain of malonyl-CoA ACP transacylase"/>
    <property type="match status" value="1"/>
</dbReference>
<dbReference type="SMART" id="SM01294">
    <property type="entry name" value="PKS_PP_betabranch"/>
    <property type="match status" value="1"/>
</dbReference>
<dbReference type="SMART" id="SM00823">
    <property type="entry name" value="PKS_PP"/>
    <property type="match status" value="1"/>
</dbReference>
<feature type="domain" description="Ketosynthase family 3 (KS3)" evidence="12">
    <location>
        <begin position="33"/>
        <end position="459"/>
    </location>
</feature>
<dbReference type="EMBL" id="JBHSXS010000009">
    <property type="protein sequence ID" value="MFC6881626.1"/>
    <property type="molecule type" value="Genomic_DNA"/>
</dbReference>
<dbReference type="Gene3D" id="3.40.47.10">
    <property type="match status" value="1"/>
</dbReference>
<feature type="active site" description="Proton acceptor; for dehydratase activity" evidence="9">
    <location>
        <position position="968"/>
    </location>
</feature>
<keyword evidence="3" id="KW-0596">Phosphopantetheine</keyword>
<dbReference type="InterPro" id="IPR014030">
    <property type="entry name" value="Ketoacyl_synth_N"/>
</dbReference>
<evidence type="ECO:0000256" key="4">
    <source>
        <dbReference type="ARBA" id="ARBA00022553"/>
    </source>
</evidence>
<dbReference type="Pfam" id="PF21089">
    <property type="entry name" value="PKS_DH_N"/>
    <property type="match status" value="1"/>
</dbReference>
<dbReference type="InterPro" id="IPR016036">
    <property type="entry name" value="Malonyl_transacylase_ACP-bd"/>
</dbReference>
<evidence type="ECO:0000259" key="12">
    <source>
        <dbReference type="PROSITE" id="PS52004"/>
    </source>
</evidence>
<feature type="region of interest" description="N-terminal hotdog fold" evidence="9">
    <location>
        <begin position="936"/>
        <end position="1064"/>
    </location>
</feature>
<keyword evidence="7" id="KW-0511">Multifunctional enzyme</keyword>
<dbReference type="PROSITE" id="PS52019">
    <property type="entry name" value="PKS_MFAS_DH"/>
    <property type="match status" value="1"/>
</dbReference>
<evidence type="ECO:0000259" key="11">
    <source>
        <dbReference type="PROSITE" id="PS50075"/>
    </source>
</evidence>
<protein>
    <submittedName>
        <fullName evidence="14">SDR family NAD(P)-dependent oxidoreductase</fullName>
    </submittedName>
</protein>
<dbReference type="InterPro" id="IPR057326">
    <property type="entry name" value="KR_dom"/>
</dbReference>
<dbReference type="Pfam" id="PF22953">
    <property type="entry name" value="SpnB_Rossmann"/>
    <property type="match status" value="1"/>
</dbReference>
<keyword evidence="5" id="KW-0808">Transferase</keyword>
<evidence type="ECO:0000256" key="8">
    <source>
        <dbReference type="ARBA" id="ARBA00023315"/>
    </source>
</evidence>
<reference evidence="15" key="1">
    <citation type="journal article" date="2019" name="Int. J. Syst. Evol. Microbiol.">
        <title>The Global Catalogue of Microorganisms (GCM) 10K type strain sequencing project: providing services to taxonomists for standard genome sequencing and annotation.</title>
        <authorList>
            <consortium name="The Broad Institute Genomics Platform"/>
            <consortium name="The Broad Institute Genome Sequencing Center for Infectious Disease"/>
            <person name="Wu L."/>
            <person name="Ma J."/>
        </authorList>
    </citation>
    <scope>NUCLEOTIDE SEQUENCE [LARGE SCALE GENOMIC DNA]</scope>
    <source>
        <strain evidence="15">JCM 3369</strain>
    </source>
</reference>
<dbReference type="Pfam" id="PF14765">
    <property type="entry name" value="PS-DH"/>
    <property type="match status" value="1"/>
</dbReference>
<dbReference type="CDD" id="cd08956">
    <property type="entry name" value="KR_3_FAS_SDR_x"/>
    <property type="match status" value="1"/>
</dbReference>
<dbReference type="InterPro" id="IPR018201">
    <property type="entry name" value="Ketoacyl_synth_AS"/>
</dbReference>
<dbReference type="Gene3D" id="3.90.180.10">
    <property type="entry name" value="Medium-chain alcohol dehydrogenases, catalytic domain"/>
    <property type="match status" value="1"/>
</dbReference>
<dbReference type="PANTHER" id="PTHR43775:SF51">
    <property type="entry name" value="INACTIVE PHENOLPHTHIOCEROL SYNTHESIS POLYKETIDE SYNTHASE TYPE I PKS1-RELATED"/>
    <property type="match status" value="1"/>
</dbReference>
<dbReference type="Gene3D" id="3.40.50.720">
    <property type="entry name" value="NAD(P)-binding Rossmann-like Domain"/>
    <property type="match status" value="1"/>
</dbReference>
<dbReference type="InterPro" id="IPR036291">
    <property type="entry name" value="NAD(P)-bd_dom_sf"/>
</dbReference>
<name>A0ABW2CIJ5_9ACTN</name>
<organism evidence="14 15">
    <name type="scientific">Actinomadura yumaensis</name>
    <dbReference type="NCBI Taxonomy" id="111807"/>
    <lineage>
        <taxon>Bacteria</taxon>
        <taxon>Bacillati</taxon>
        <taxon>Actinomycetota</taxon>
        <taxon>Actinomycetes</taxon>
        <taxon>Streptosporangiales</taxon>
        <taxon>Thermomonosporaceae</taxon>
        <taxon>Actinomadura</taxon>
    </lineage>
</organism>
<dbReference type="SMART" id="SM00829">
    <property type="entry name" value="PKS_ER"/>
    <property type="match status" value="1"/>
</dbReference>
<sequence length="2091" mass="217064">MSNEEKLLDHLKWVTAELRQARRRLREAESAEPEPIAVVGFACRYPGGVRSPEDLWRLVAEGRDAITPFPADREWDVERIYDPDPDKPGRTYVTEGGFCDDVPGFDAAFFDISPREALAMDPQQRLLLETAWETFERAGLDRDALHGSETGVFAGVSSHDYLSLIGRTTSDVGGYAGTGNVGSVASGRIAYTWGLEGPAVSVDTACSSSLTAIHLACQSLRQRECTMALAGGVSVLATPDAFIEFSRQRANAPDGRCKSFAAAADGTGWSEGVGLVLLEPLSDAQRNGRRILGVVRGSAVNQDGASNGLTAPNGPSQERVIRQALVRAGLAASDVDAVEAHGTGTTLGDPIEAKALLATYGQGRPDDRPLWLGSVKSNIGHSQGAAGVAGVIKMLMAMRNGLLPASLHIDEPSPHVDWDAGAVRLLTDPVEWPRGDRPRRAGVSSFGISGTNAHLILEEPPQPDEVPAGQAPRAEVVDGVVPWALSARNAPALRDQATALVTHLEQREDFSPVEVGWSLATTRSTFEHRAVVIGQDRDQLMDGLRALADGRTHPCLVNPGTPAAVSQTGPVLVFPGQGSQWPGMGADLLDTSPVFAARIAECEQALAPHIDWSLTDVLRGTEGAADLNRVDVVQPVLWATMVSLAAVWTDHGITPAAVIGHSQGEIAAACIAGALTLTDAATITALRSKALRNLAGHGAMASLGVTPEEAGELLEGDVTVAAVNGPRSVVVSGGPDAVAAIVAKVEANGQRARMIDVDYASHGPQIDRITGELREILAGVRPSEARIPFYSTVTAARIDAAELDTEYWVTNLRRPVRFADTVRALLADGHRDFIEASPHPILTLALEQITEDADTRTTVTSTLRRDHADHTQLVHALARLHTAAAPADWTRHYPADPPPAVTDLPTYPFQHQRFWLDTRGWLGGEPGTLGLAPAGHPLLGAAIEQAEGDAYLLTGRISQGTEPWLADHKVLGAVLLPGAAFADLAVHAAARTGCDHVAELVLHEPLRLPEDGAVDLQVAVGPADGEGGGRPVAIHSRPAADADDGESAWTRHATGLLANGPGASTATPSEPHPLDGAWPPPGAEPLATEHLYDDLADRGSAYGTAFQGLTAAWRLDEHLYAEVVLPEDGTDRAGADGSGTAGYGIHPALLDAALQACTLGADGADGDSGAVMLPFAWSGLRVHATGAASLRVRVTPTAADRLTIAAADASGAPVLSLDDLTLRSVEADAAAQARLAARNSLFAMDWTPLPDPEGTPPARLAVVALDAASGSDAELADALGGALPGTERHPDLSALLTAAVDGTPLPDTVLAVCTASGAAGPVEERLHAVTSGVLALLQEWPSDESTSRLVVVTRGAVATGPGDGVDDLPAAAVWGLVRSAQSENPGRIVLLDLDGPDASSHAVPAALASGEPQIALRDGRAYAPRLVRYDPGDRLSPPPGAEAWRLVYGADGEAALVPDPEHGRPLAPGEVRVALRAVAVSAQAAGPGAPDEVRDVRGDGAGVVAGVGADVDGFAVGDRVMGAFDAVGPVALTDHRLVVPMPAGWSYAEAAGAVSTYLPAYHPTPADLDGTGRGEGGRVERVRSTLSDLAALFEDGTLPPAPVTVRDVYDVREALRRADGAAGRTVLSLPPPLDPDGTVLITGGTGALGAATARHLVAERGVRRLLLASRRGPEAPGADALAAELAALGAEVAVAACDTGDRAALADLLASVPARHPLTAVVHTAGIVQDATIRTATPDQLDAVLRVKADGAWHLHELTRDLNLAALVLFSSVTGLAGGPGQGSYSAANVFLDALAQHRHARGLPATSLAWGFWEMDTGMSGRFTDIDLARNARSGDLGLSAERALALFDAALGLGRPLLAPVRLDLPGLRRRTAGGEVPAFLRVLLRGSAPRPGGTAAGPSLARTLAALNDADRREALLDLVRTQAATVVAHESAGSIPAEQNFRELGFDSLTGVELRNRLSAATGVRLPATLIFDHPTPAAVAGLLAEEVAPDGAGPEPAALVAELDRIEAAVAALPDGDEGRGLVAARLDALLRSVTGVPDGAAPDDGPGRDDLDSATDDELFDLLDNELTGLERDRPADHDAPSERG</sequence>
<dbReference type="InterPro" id="IPR049552">
    <property type="entry name" value="PKS_DH_N"/>
</dbReference>
<dbReference type="InterPro" id="IPR014043">
    <property type="entry name" value="Acyl_transferase_dom"/>
</dbReference>
<dbReference type="SMART" id="SM00826">
    <property type="entry name" value="PKS_DH"/>
    <property type="match status" value="1"/>
</dbReference>
<dbReference type="InterPro" id="IPR050091">
    <property type="entry name" value="PKS_NRPS_Biosynth_Enz"/>
</dbReference>
<feature type="active site" description="Proton donor; for dehydratase activity" evidence="9">
    <location>
        <position position="1151"/>
    </location>
</feature>
<dbReference type="InterPro" id="IPR032821">
    <property type="entry name" value="PKS_assoc"/>
</dbReference>
<comment type="cofactor">
    <cofactor evidence="1">
        <name>pantetheine 4'-phosphate</name>
        <dbReference type="ChEBI" id="CHEBI:47942"/>
    </cofactor>
</comment>
<evidence type="ECO:0000256" key="3">
    <source>
        <dbReference type="ARBA" id="ARBA00022450"/>
    </source>
</evidence>
<evidence type="ECO:0000313" key="15">
    <source>
        <dbReference type="Proteomes" id="UP001596380"/>
    </source>
</evidence>
<dbReference type="Pfam" id="PF16197">
    <property type="entry name" value="KAsynt_C_assoc"/>
    <property type="match status" value="1"/>
</dbReference>
<feature type="domain" description="PKS/mFAS DH" evidence="13">
    <location>
        <begin position="936"/>
        <end position="1231"/>
    </location>
</feature>
<keyword evidence="15" id="KW-1185">Reference proteome</keyword>
<dbReference type="PROSITE" id="PS52004">
    <property type="entry name" value="KS3_2"/>
    <property type="match status" value="1"/>
</dbReference>
<evidence type="ECO:0000313" key="14">
    <source>
        <dbReference type="EMBL" id="MFC6881626.1"/>
    </source>
</evidence>
<evidence type="ECO:0000256" key="1">
    <source>
        <dbReference type="ARBA" id="ARBA00001957"/>
    </source>
</evidence>
<feature type="region of interest" description="Disordered" evidence="10">
    <location>
        <begin position="2072"/>
        <end position="2091"/>
    </location>
</feature>
<dbReference type="InterPro" id="IPR016039">
    <property type="entry name" value="Thiolase-like"/>
</dbReference>
<dbReference type="Proteomes" id="UP001596380">
    <property type="component" value="Unassembled WGS sequence"/>
</dbReference>
<proteinExistence type="predicted"/>
<feature type="region of interest" description="C-terminal hotdog fold" evidence="9">
    <location>
        <begin position="1083"/>
        <end position="1231"/>
    </location>
</feature>
<evidence type="ECO:0000256" key="7">
    <source>
        <dbReference type="ARBA" id="ARBA00023268"/>
    </source>
</evidence>
<dbReference type="Pfam" id="PF08990">
    <property type="entry name" value="Docking"/>
    <property type="match status" value="1"/>
</dbReference>